<accession>A0A5Q0P0Q3</accession>
<evidence type="ECO:0000313" key="2">
    <source>
        <dbReference type="EMBL" id="MQW92172.1"/>
    </source>
</evidence>
<organism evidence="2 5">
    <name type="scientific">Acinetobacter wanghuae</name>
    <dbReference type="NCBI Taxonomy" id="2662362"/>
    <lineage>
        <taxon>Bacteria</taxon>
        <taxon>Pseudomonadati</taxon>
        <taxon>Pseudomonadota</taxon>
        <taxon>Gammaproteobacteria</taxon>
        <taxon>Moraxellales</taxon>
        <taxon>Moraxellaceae</taxon>
        <taxon>Acinetobacter</taxon>
    </lineage>
</organism>
<feature type="transmembrane region" description="Helical" evidence="1">
    <location>
        <begin position="12"/>
        <end position="36"/>
    </location>
</feature>
<keyword evidence="1" id="KW-0812">Transmembrane</keyword>
<protein>
    <submittedName>
        <fullName evidence="2">DUF378 domain-containing protein</fullName>
    </submittedName>
</protein>
<evidence type="ECO:0000313" key="5">
    <source>
        <dbReference type="Proteomes" id="UP000480556"/>
    </source>
</evidence>
<dbReference type="EMBL" id="WITK01000010">
    <property type="protein sequence ID" value="MQW92172.1"/>
    <property type="molecule type" value="Genomic_DNA"/>
</dbReference>
<evidence type="ECO:0000313" key="3">
    <source>
        <dbReference type="EMBL" id="QGA10659.1"/>
    </source>
</evidence>
<reference evidence="4 5" key="1">
    <citation type="submission" date="2019-10" db="EMBL/GenBank/DDBJ databases">
        <authorList>
            <person name="Dong K."/>
        </authorList>
    </citation>
    <scope>NUCLEOTIDE SEQUENCE [LARGE SCALE GENOMIC DNA]</scope>
    <source>
        <strain evidence="3">Dk386</strain>
        <strain evidence="4">dk386</strain>
        <strain evidence="5">dk771</strain>
        <strain evidence="2">Dk771</strain>
    </source>
</reference>
<keyword evidence="4" id="KW-1185">Reference proteome</keyword>
<keyword evidence="1" id="KW-0472">Membrane</keyword>
<dbReference type="PANTHER" id="PTHR37304:SF1">
    <property type="entry name" value="MEMBRANE PROTEIN"/>
    <property type="match status" value="1"/>
</dbReference>
<dbReference type="AlphaFoldDB" id="A0A5Q0P0Q3"/>
<dbReference type="InterPro" id="IPR007211">
    <property type="entry name" value="DUF378"/>
</dbReference>
<dbReference type="Proteomes" id="UP000480556">
    <property type="component" value="Unassembled WGS sequence"/>
</dbReference>
<name>A0A5Q0P0Q3_9GAMM</name>
<sequence length="78" mass="8527">MRFGTIDWIAYVLAIIGGLNWGLVGAFNFDLVAAIFGEMSTLSRIVYVLVGLSAIYLIYTGTKLGKTVHHDHPTTGIR</sequence>
<feature type="transmembrane region" description="Helical" evidence="1">
    <location>
        <begin position="42"/>
        <end position="59"/>
    </location>
</feature>
<evidence type="ECO:0000313" key="4">
    <source>
        <dbReference type="Proteomes" id="UP000327478"/>
    </source>
</evidence>
<dbReference type="Pfam" id="PF04070">
    <property type="entry name" value="DUF378"/>
    <property type="match status" value="1"/>
</dbReference>
<dbReference type="RefSeq" id="WP_153371059.1">
    <property type="nucleotide sequence ID" value="NZ_CP045650.1"/>
</dbReference>
<dbReference type="EMBL" id="CP045650">
    <property type="protein sequence ID" value="QGA10659.1"/>
    <property type="molecule type" value="Genomic_DNA"/>
</dbReference>
<dbReference type="Proteomes" id="UP000327478">
    <property type="component" value="Chromosome"/>
</dbReference>
<gene>
    <name evidence="3" type="ORF">GFH30_04260</name>
    <name evidence="2" type="ORF">GHJ48_07170</name>
</gene>
<evidence type="ECO:0000256" key="1">
    <source>
        <dbReference type="SAM" id="Phobius"/>
    </source>
</evidence>
<proteinExistence type="predicted"/>
<keyword evidence="1" id="KW-1133">Transmembrane helix</keyword>
<dbReference type="PANTHER" id="PTHR37304">
    <property type="entry name" value="MEMBRANE PROTEIN-RELATED"/>
    <property type="match status" value="1"/>
</dbReference>